<protein>
    <submittedName>
        <fullName evidence="4">ABC transporter substrate-binding protein</fullName>
    </submittedName>
</protein>
<dbReference type="EMBL" id="CP063767">
    <property type="protein sequence ID" value="QOY61320.1"/>
    <property type="molecule type" value="Genomic_DNA"/>
</dbReference>
<proteinExistence type="predicted"/>
<reference evidence="4 5" key="1">
    <citation type="submission" date="2020-10" db="EMBL/GenBank/DDBJ databases">
        <title>Olsenella immobilis sp.nov., isolated from the mud in a fermentation cellar used for the production of Chinese strong-flavoured liquor.</title>
        <authorList>
            <person name="Lu L."/>
        </authorList>
    </citation>
    <scope>NUCLEOTIDE SEQUENCE [LARGE SCALE GENOMIC DNA]</scope>
    <source>
        <strain evidence="4 5">LZLJ-2</strain>
    </source>
</reference>
<dbReference type="AlphaFoldDB" id="A0A7S7RV60"/>
<organism evidence="4 5">
    <name type="scientific">Thermophilibacter immobilis</name>
    <dbReference type="NCBI Taxonomy" id="2779519"/>
    <lineage>
        <taxon>Bacteria</taxon>
        <taxon>Bacillati</taxon>
        <taxon>Actinomycetota</taxon>
        <taxon>Coriobacteriia</taxon>
        <taxon>Coriobacteriales</taxon>
        <taxon>Atopobiaceae</taxon>
        <taxon>Thermophilibacter</taxon>
    </lineage>
</organism>
<feature type="chain" id="PRO_5031414038" evidence="2">
    <location>
        <begin position="32"/>
        <end position="364"/>
    </location>
</feature>
<dbReference type="InterPro" id="IPR019546">
    <property type="entry name" value="TAT_signal_bac_arc"/>
</dbReference>
<keyword evidence="2" id="KW-0732">Signal</keyword>
<dbReference type="PROSITE" id="PS51318">
    <property type="entry name" value="TAT"/>
    <property type="match status" value="1"/>
</dbReference>
<dbReference type="NCBIfam" id="TIGR01409">
    <property type="entry name" value="TAT_signal_seq"/>
    <property type="match status" value="1"/>
</dbReference>
<dbReference type="KEGG" id="tio:INP52_03770"/>
<gene>
    <name evidence="4" type="ORF">INP52_03770</name>
</gene>
<evidence type="ECO:0000259" key="3">
    <source>
        <dbReference type="Pfam" id="PF09084"/>
    </source>
</evidence>
<dbReference type="Pfam" id="PF10518">
    <property type="entry name" value="TAT_signal"/>
    <property type="match status" value="1"/>
</dbReference>
<dbReference type="Proteomes" id="UP000593735">
    <property type="component" value="Chromosome"/>
</dbReference>
<accession>A0A7S7RV60</accession>
<evidence type="ECO:0000256" key="1">
    <source>
        <dbReference type="SAM" id="MobiDB-lite"/>
    </source>
</evidence>
<feature type="signal peptide" evidence="2">
    <location>
        <begin position="1"/>
        <end position="31"/>
    </location>
</feature>
<dbReference type="Pfam" id="PF09084">
    <property type="entry name" value="NMT1"/>
    <property type="match status" value="1"/>
</dbReference>
<dbReference type="Gene3D" id="3.40.190.10">
    <property type="entry name" value="Periplasmic binding protein-like II"/>
    <property type="match status" value="2"/>
</dbReference>
<feature type="region of interest" description="Disordered" evidence="1">
    <location>
        <begin position="342"/>
        <end position="364"/>
    </location>
</feature>
<name>A0A7S7RV60_9ACTN</name>
<dbReference type="InterPro" id="IPR006311">
    <property type="entry name" value="TAT_signal"/>
</dbReference>
<keyword evidence="5" id="KW-1185">Reference proteome</keyword>
<evidence type="ECO:0000313" key="4">
    <source>
        <dbReference type="EMBL" id="QOY61320.1"/>
    </source>
</evidence>
<dbReference type="SUPFAM" id="SSF53850">
    <property type="entry name" value="Periplasmic binding protein-like II"/>
    <property type="match status" value="1"/>
</dbReference>
<dbReference type="RefSeq" id="WP_194372541.1">
    <property type="nucleotide sequence ID" value="NZ_CP063767.1"/>
</dbReference>
<dbReference type="PANTHER" id="PTHR30024">
    <property type="entry name" value="ALIPHATIC SULFONATES-BINDING PROTEIN-RELATED"/>
    <property type="match status" value="1"/>
</dbReference>
<evidence type="ECO:0000313" key="5">
    <source>
        <dbReference type="Proteomes" id="UP000593735"/>
    </source>
</evidence>
<dbReference type="InterPro" id="IPR015168">
    <property type="entry name" value="SsuA/THI5"/>
</dbReference>
<evidence type="ECO:0000256" key="2">
    <source>
        <dbReference type="SAM" id="SignalP"/>
    </source>
</evidence>
<feature type="domain" description="SsuA/THI5-like" evidence="3">
    <location>
        <begin position="71"/>
        <end position="284"/>
    </location>
</feature>
<sequence length="364" mass="39271">MYSSLQISRRQFLKASSVIGAGLALAGCSVASDDGTDSADSTASDASSTDDSQYKYGKVDIPGKGGSLCNAPCYIAYENGYFADAGFEVNLITADTETRKIGLNNGTIPIVNGDFQFFPSIEQGVNMKVVDGLHNGCIKLEVLPDSAIQDAEDVRGKKIGIDEVGGTPHQVALLWLENHGISTDPADEEVTFLPYSDANLEVEALHNGEIDVAALWDPVASIQEKSGDLRVICDIATDPAFKDKYCCFLFGSATWVEEDPERAGALLHAYHLSQDWIAKNPAEAAQIISDKQYSAITDVELATELLTHYEYPTLEERAAGDHNFVDDVKYFSEQLKQVGYLETDDPDGFAQSSSAVLDTGDEPA</sequence>